<keyword evidence="1" id="KW-0812">Transmembrane</keyword>
<reference evidence="2 3" key="1">
    <citation type="submission" date="2017-10" db="EMBL/GenBank/DDBJ databases">
        <title>Nyctiphanis sp. nov., isolated from the stomach of the euphausiid Nyctiphanes simplex (Hansen, 1911) in the Gulf of California.</title>
        <authorList>
            <person name="Gomez-Gil B."/>
            <person name="Aguilar-Mendez M."/>
            <person name="Lopez-Cortes A."/>
            <person name="Gomez-Gutierrez J."/>
            <person name="Roque A."/>
            <person name="Lang E."/>
            <person name="Gonzalez-Castillo A."/>
        </authorList>
    </citation>
    <scope>NUCLEOTIDE SEQUENCE [LARGE SCALE GENOMIC DNA]</scope>
    <source>
        <strain evidence="2 3">CAIM 600</strain>
    </source>
</reference>
<protein>
    <recommendedName>
        <fullName evidence="4">DUF2306 domain-containing protein</fullName>
    </recommendedName>
</protein>
<dbReference type="InterPro" id="IPR018750">
    <property type="entry name" value="DUF2306_membrane"/>
</dbReference>
<keyword evidence="1" id="KW-0472">Membrane</keyword>
<sequence length="128" mass="14050">MSQQFLIYSHLFTILPAMLLGTLVMMMKKGGALHKLFGRTFMVLMFVTAAISLGIEARVGLQVLGHFGPIHILSVFALISVPKAYLAAKRGNIKTHRNEMIGLYFGACIVAGIFAVQPGRMLHSVIFM</sequence>
<keyword evidence="1" id="KW-1133">Transmembrane helix</keyword>
<feature type="transmembrane region" description="Helical" evidence="1">
    <location>
        <begin position="100"/>
        <end position="119"/>
    </location>
</feature>
<name>A0A4Q0YUJ2_9GAMM</name>
<organism evidence="2 3">
    <name type="scientific">Veronia nyctiphanis</name>
    <dbReference type="NCBI Taxonomy" id="1278244"/>
    <lineage>
        <taxon>Bacteria</taxon>
        <taxon>Pseudomonadati</taxon>
        <taxon>Pseudomonadota</taxon>
        <taxon>Gammaproteobacteria</taxon>
        <taxon>Vibrionales</taxon>
        <taxon>Vibrionaceae</taxon>
        <taxon>Veronia</taxon>
    </lineage>
</organism>
<evidence type="ECO:0008006" key="4">
    <source>
        <dbReference type="Google" id="ProtNLM"/>
    </source>
</evidence>
<feature type="transmembrane region" description="Helical" evidence="1">
    <location>
        <begin position="36"/>
        <end position="55"/>
    </location>
</feature>
<accession>A0A4Q0YUJ2</accession>
<comment type="caution">
    <text evidence="2">The sequence shown here is derived from an EMBL/GenBank/DDBJ whole genome shotgun (WGS) entry which is preliminary data.</text>
</comment>
<evidence type="ECO:0000313" key="2">
    <source>
        <dbReference type="EMBL" id="RXJ72691.1"/>
    </source>
</evidence>
<dbReference type="EMBL" id="PEIB01000016">
    <property type="protein sequence ID" value="RXJ72691.1"/>
    <property type="molecule type" value="Genomic_DNA"/>
</dbReference>
<gene>
    <name evidence="2" type="ORF">CS022_13700</name>
</gene>
<dbReference type="Proteomes" id="UP000290287">
    <property type="component" value="Unassembled WGS sequence"/>
</dbReference>
<keyword evidence="3" id="KW-1185">Reference proteome</keyword>
<proteinExistence type="predicted"/>
<dbReference type="RefSeq" id="WP_129122739.1">
    <property type="nucleotide sequence ID" value="NZ_PEIB01000016.1"/>
</dbReference>
<evidence type="ECO:0000313" key="3">
    <source>
        <dbReference type="Proteomes" id="UP000290287"/>
    </source>
</evidence>
<feature type="transmembrane region" description="Helical" evidence="1">
    <location>
        <begin position="67"/>
        <end position="88"/>
    </location>
</feature>
<dbReference type="OrthoDB" id="9815686at2"/>
<feature type="transmembrane region" description="Helical" evidence="1">
    <location>
        <begin position="6"/>
        <end position="24"/>
    </location>
</feature>
<evidence type="ECO:0000256" key="1">
    <source>
        <dbReference type="SAM" id="Phobius"/>
    </source>
</evidence>
<dbReference type="AlphaFoldDB" id="A0A4Q0YUJ2"/>
<dbReference type="Pfam" id="PF10067">
    <property type="entry name" value="DUF2306"/>
    <property type="match status" value="1"/>
</dbReference>